<gene>
    <name evidence="1" type="ORF">GCWU000325_00036</name>
</gene>
<evidence type="ECO:0000313" key="1">
    <source>
        <dbReference type="EMBL" id="EEX73049.1"/>
    </source>
</evidence>
<proteinExistence type="predicted"/>
<dbReference type="AlphaFoldDB" id="C9LCU4"/>
<evidence type="ECO:0000313" key="2">
    <source>
        <dbReference type="Proteomes" id="UP000003460"/>
    </source>
</evidence>
<name>C9LCU4_9BACT</name>
<organism evidence="1 2">
    <name type="scientific">Alloprevotella tannerae ATCC 51259</name>
    <dbReference type="NCBI Taxonomy" id="626522"/>
    <lineage>
        <taxon>Bacteria</taxon>
        <taxon>Pseudomonadati</taxon>
        <taxon>Bacteroidota</taxon>
        <taxon>Bacteroidia</taxon>
        <taxon>Bacteroidales</taxon>
        <taxon>Prevotellaceae</taxon>
        <taxon>Alloprevotella</taxon>
    </lineage>
</organism>
<protein>
    <submittedName>
        <fullName evidence="1">Uncharacterized protein</fullName>
    </submittedName>
</protein>
<dbReference type="Proteomes" id="UP000003460">
    <property type="component" value="Unassembled WGS sequence"/>
</dbReference>
<sequence length="65" mass="7245">MSCLFSARALACRFLLDVFAKRNVSIAFRLLFIAVPALCANQINEILKNICFFGNSSLFVKEVAD</sequence>
<accession>C9LCU4</accession>
<reference evidence="1" key="1">
    <citation type="submission" date="2009-09" db="EMBL/GenBank/DDBJ databases">
        <authorList>
            <person name="Weinstock G."/>
            <person name="Sodergren E."/>
            <person name="Clifton S."/>
            <person name="Fulton L."/>
            <person name="Fulton B."/>
            <person name="Courtney L."/>
            <person name="Fronick C."/>
            <person name="Harrison M."/>
            <person name="Strong C."/>
            <person name="Farmer C."/>
            <person name="Delahaunty K."/>
            <person name="Markovic C."/>
            <person name="Hall O."/>
            <person name="Minx P."/>
            <person name="Tomlinson C."/>
            <person name="Mitreva M."/>
            <person name="Nelson J."/>
            <person name="Hou S."/>
            <person name="Wollam A."/>
            <person name="Pepin K.H."/>
            <person name="Johnson M."/>
            <person name="Bhonagiri V."/>
            <person name="Nash W.E."/>
            <person name="Warren W."/>
            <person name="Chinwalla A."/>
            <person name="Mardis E.R."/>
            <person name="Wilson R.K."/>
        </authorList>
    </citation>
    <scope>NUCLEOTIDE SEQUENCE [LARGE SCALE GENOMIC DNA]</scope>
    <source>
        <strain evidence="1">ATCC 51259</strain>
    </source>
</reference>
<dbReference type="EMBL" id="ACIJ02000001">
    <property type="protein sequence ID" value="EEX73049.1"/>
    <property type="molecule type" value="Genomic_DNA"/>
</dbReference>
<dbReference type="HOGENOM" id="CLU_2846201_0_0_10"/>
<comment type="caution">
    <text evidence="1">The sequence shown here is derived from an EMBL/GenBank/DDBJ whole genome shotgun (WGS) entry which is preliminary data.</text>
</comment>
<keyword evidence="2" id="KW-1185">Reference proteome</keyword>